<name>A0A0B1MV44_ECOLX</name>
<sequence length="155" mass="17396">MLKPDSLRRALTDAVTVLKTSPEMLRIFVDNGSIASTLATSLSFEKRYTLNVIVTDFTGDFDLLIVPVLAWLRENQPDIMTTDEGQKKGFTFYADINNDSSFDISISLMLTERTLVSEVDGALHVKNIPEPTPPEPVTRPMELYINGELVSKWDE</sequence>
<reference evidence="1 4" key="1">
    <citation type="submission" date="2018-08" db="EMBL/GenBank/DDBJ databases">
        <authorList>
            <consortium name="GenomeTrakr network: Whole genome sequencing for foodborne pathogen traceback"/>
        </authorList>
    </citation>
    <scope>NUCLEOTIDE SEQUENCE [LARGE SCALE GENOMIC DNA]</scope>
    <source>
        <strain evidence="1 4">AZ-TG73163</strain>
    </source>
</reference>
<dbReference type="Proteomes" id="UP000527548">
    <property type="component" value="Unassembled WGS sequence"/>
</dbReference>
<evidence type="ECO:0000313" key="1">
    <source>
        <dbReference type="EMBL" id="EFM0254476.1"/>
    </source>
</evidence>
<reference evidence="2 3" key="2">
    <citation type="submission" date="2020-02" db="EMBL/GenBank/DDBJ databases">
        <authorList>
            <person name="Subbiah M."/>
            <person name="Call D."/>
        </authorList>
    </citation>
    <scope>NUCLEOTIDE SEQUENCE [LARGE SCALE GENOMIC DNA]</scope>
    <source>
        <strain evidence="2 3">8375wC2</strain>
    </source>
</reference>
<comment type="caution">
    <text evidence="2">The sequence shown here is derived from an EMBL/GenBank/DDBJ whole genome shotgun (WGS) entry which is preliminary data.</text>
</comment>
<protein>
    <submittedName>
        <fullName evidence="2">Phage tail protein</fullName>
    </submittedName>
</protein>
<dbReference type="InterPro" id="IPR009678">
    <property type="entry name" value="Phage_tail_completion_R"/>
</dbReference>
<evidence type="ECO:0000313" key="2">
    <source>
        <dbReference type="EMBL" id="NEM89005.1"/>
    </source>
</evidence>
<accession>A0A0B1MV44</accession>
<dbReference type="Proteomes" id="UP000469708">
    <property type="component" value="Unassembled WGS sequence"/>
</dbReference>
<proteinExistence type="predicted"/>
<dbReference type="Pfam" id="PF06891">
    <property type="entry name" value="P2_Phage_GpR"/>
    <property type="match status" value="1"/>
</dbReference>
<dbReference type="RefSeq" id="WP_000917189.1">
    <property type="nucleotide sequence ID" value="NZ_AP022049.1"/>
</dbReference>
<evidence type="ECO:0000313" key="3">
    <source>
        <dbReference type="Proteomes" id="UP000469708"/>
    </source>
</evidence>
<evidence type="ECO:0000313" key="4">
    <source>
        <dbReference type="Proteomes" id="UP000527548"/>
    </source>
</evidence>
<dbReference type="EMBL" id="AATJOC010000014">
    <property type="protein sequence ID" value="EFM0254476.1"/>
    <property type="molecule type" value="Genomic_DNA"/>
</dbReference>
<organism evidence="2 3">
    <name type="scientific">Escherichia coli</name>
    <dbReference type="NCBI Taxonomy" id="562"/>
    <lineage>
        <taxon>Bacteria</taxon>
        <taxon>Pseudomonadati</taxon>
        <taxon>Pseudomonadota</taxon>
        <taxon>Gammaproteobacteria</taxon>
        <taxon>Enterobacterales</taxon>
        <taxon>Enterobacteriaceae</taxon>
        <taxon>Escherichia</taxon>
    </lineage>
</organism>
<dbReference type="AlphaFoldDB" id="A0A0B1MV44"/>
<dbReference type="EMBL" id="JAAGYI010000214">
    <property type="protein sequence ID" value="NEM89005.1"/>
    <property type="molecule type" value="Genomic_DNA"/>
</dbReference>
<gene>
    <name evidence="1" type="ORF">C719_003701</name>
    <name evidence="2" type="ORF">G3V95_26910</name>
</gene>